<evidence type="ECO:0000313" key="1">
    <source>
        <dbReference type="EMBL" id="GBM56004.1"/>
    </source>
</evidence>
<evidence type="ECO:0000313" key="2">
    <source>
        <dbReference type="Proteomes" id="UP000499080"/>
    </source>
</evidence>
<keyword evidence="2" id="KW-1185">Reference proteome</keyword>
<dbReference type="EMBL" id="BGPR01001523">
    <property type="protein sequence ID" value="GBM56004.1"/>
    <property type="molecule type" value="Genomic_DNA"/>
</dbReference>
<protein>
    <submittedName>
        <fullName evidence="1">Uncharacterized protein</fullName>
    </submittedName>
</protein>
<accession>A0A4Y2GV77</accession>
<organism evidence="1 2">
    <name type="scientific">Araneus ventricosus</name>
    <name type="common">Orbweaver spider</name>
    <name type="synonym">Epeira ventricosa</name>
    <dbReference type="NCBI Taxonomy" id="182803"/>
    <lineage>
        <taxon>Eukaryota</taxon>
        <taxon>Metazoa</taxon>
        <taxon>Ecdysozoa</taxon>
        <taxon>Arthropoda</taxon>
        <taxon>Chelicerata</taxon>
        <taxon>Arachnida</taxon>
        <taxon>Araneae</taxon>
        <taxon>Araneomorphae</taxon>
        <taxon>Entelegynae</taxon>
        <taxon>Araneoidea</taxon>
        <taxon>Araneidae</taxon>
        <taxon>Araneus</taxon>
    </lineage>
</organism>
<dbReference type="Proteomes" id="UP000499080">
    <property type="component" value="Unassembled WGS sequence"/>
</dbReference>
<reference evidence="1 2" key="1">
    <citation type="journal article" date="2019" name="Sci. Rep.">
        <title>Orb-weaving spider Araneus ventricosus genome elucidates the spidroin gene catalogue.</title>
        <authorList>
            <person name="Kono N."/>
            <person name="Nakamura H."/>
            <person name="Ohtoshi R."/>
            <person name="Moran D.A.P."/>
            <person name="Shinohara A."/>
            <person name="Yoshida Y."/>
            <person name="Fujiwara M."/>
            <person name="Mori M."/>
            <person name="Tomita M."/>
            <person name="Arakawa K."/>
        </authorList>
    </citation>
    <scope>NUCLEOTIDE SEQUENCE [LARGE SCALE GENOMIC DNA]</scope>
</reference>
<comment type="caution">
    <text evidence="1">The sequence shown here is derived from an EMBL/GenBank/DDBJ whole genome shotgun (WGS) entry which is preliminary data.</text>
</comment>
<gene>
    <name evidence="1" type="ORF">AVEN_45148_1</name>
</gene>
<sequence>MTGKNTDHSGHRYCIPLRGDCFCSDAMRICREPVERFALLERVLGSIVVGILACPAGDRGTFPRCGDLYSIRCYSHLSRSSGTFSIAVSCPP</sequence>
<name>A0A4Y2GV77_ARAVE</name>
<dbReference type="AlphaFoldDB" id="A0A4Y2GV77"/>
<proteinExistence type="predicted"/>